<evidence type="ECO:0000256" key="4">
    <source>
        <dbReference type="SAM" id="MobiDB-lite"/>
    </source>
</evidence>
<feature type="compositionally biased region" description="Basic and acidic residues" evidence="4">
    <location>
        <begin position="23"/>
        <end position="33"/>
    </location>
</feature>
<keyword evidence="2" id="KW-0479">Metal-binding</keyword>
<keyword evidence="3" id="KW-0560">Oxidoreductase</keyword>
<evidence type="ECO:0000256" key="1">
    <source>
        <dbReference type="ARBA" id="ARBA00010609"/>
    </source>
</evidence>
<protein>
    <submittedName>
        <fullName evidence="8">Uncharacterized protein</fullName>
    </submittedName>
</protein>
<dbReference type="Pfam" id="PF07731">
    <property type="entry name" value="Cu-oxidase_2"/>
    <property type="match status" value="1"/>
</dbReference>
<dbReference type="InterPro" id="IPR001117">
    <property type="entry name" value="Cu-oxidase_2nd"/>
</dbReference>
<keyword evidence="9" id="KW-1185">Reference proteome</keyword>
<evidence type="ECO:0000313" key="8">
    <source>
        <dbReference type="EMBL" id="GAA2521774.1"/>
    </source>
</evidence>
<sequence>MAVSRAVASARLAWAPEGDTADGDYRPPIHPDRPTAPGAGLAGIAPDGPLMARRHKVVMGSLIGILLVCCGGPTAAVTTVWGRAGLDTAGAVDFEWPLAIPPLAPSRLDAAGRRVFDLTAAPGTHEFAGRAVSTWGYNGGYLGPTLRARRGEKVLVNIRNALGEPTTVHWHGMRLPAVMDGGPHQPIAAGATWSPSWTVDQPAATLWYHPHLHHGVARQVYRGLAGMFLLDDDQRTGLPSRYGVDDIPAIVSDVNLDDRGLDDTPASFTDLGVLGRTVLVNGTPTPHLNVDAELVRLRLLNASTARSYRFGLADRRPVTLVGVDGGLLESPATVTDVRLTPGERAEILVRVRPGESVTLRSFPPRLGSTPALFDRFHGGDDTLDVLQLRAAATLRPAAALANRLAAPVDIDPATAAQTRRFRLAGHSINGRQMAMDRIDTVVTRGAVEIWQIENTDGMPHSFHIHDVRFRVLDPPDESYRGWKDTVYVPPGRTLRLAIRFDGAADPEHPYMYHCHKLTHEDHGMMGQFVVVEPGQPPALSHP</sequence>
<dbReference type="PANTHER" id="PTHR48267:SF1">
    <property type="entry name" value="BILIRUBIN OXIDASE"/>
    <property type="match status" value="1"/>
</dbReference>
<feature type="domain" description="Plastocyanin-like" evidence="7">
    <location>
        <begin position="124"/>
        <end position="234"/>
    </location>
</feature>
<evidence type="ECO:0000313" key="9">
    <source>
        <dbReference type="Proteomes" id="UP001499978"/>
    </source>
</evidence>
<organism evidence="8 9">
    <name type="scientific">Pilimelia columellifera subsp. columellifera</name>
    <dbReference type="NCBI Taxonomy" id="706583"/>
    <lineage>
        <taxon>Bacteria</taxon>
        <taxon>Bacillati</taxon>
        <taxon>Actinomycetota</taxon>
        <taxon>Actinomycetes</taxon>
        <taxon>Micromonosporales</taxon>
        <taxon>Micromonosporaceae</taxon>
        <taxon>Pilimelia</taxon>
    </lineage>
</organism>
<gene>
    <name evidence="8" type="ORF">GCM10010201_19590</name>
</gene>
<feature type="domain" description="Plastocyanin-like" evidence="5">
    <location>
        <begin position="276"/>
        <end position="350"/>
    </location>
</feature>
<feature type="domain" description="Plastocyanin-like" evidence="6">
    <location>
        <begin position="418"/>
        <end position="531"/>
    </location>
</feature>
<proteinExistence type="inferred from homology"/>
<evidence type="ECO:0000256" key="2">
    <source>
        <dbReference type="ARBA" id="ARBA00022723"/>
    </source>
</evidence>
<dbReference type="SUPFAM" id="SSF49503">
    <property type="entry name" value="Cupredoxins"/>
    <property type="match status" value="3"/>
</dbReference>
<dbReference type="Pfam" id="PF00394">
    <property type="entry name" value="Cu-oxidase"/>
    <property type="match status" value="1"/>
</dbReference>
<dbReference type="Proteomes" id="UP001499978">
    <property type="component" value="Unassembled WGS sequence"/>
</dbReference>
<comment type="similarity">
    <text evidence="1">Belongs to the multicopper oxidase family.</text>
</comment>
<dbReference type="InterPro" id="IPR011706">
    <property type="entry name" value="Cu-oxidase_C"/>
</dbReference>
<feature type="region of interest" description="Disordered" evidence="4">
    <location>
        <begin position="18"/>
        <end position="41"/>
    </location>
</feature>
<dbReference type="PANTHER" id="PTHR48267">
    <property type="entry name" value="CUPREDOXIN SUPERFAMILY PROTEIN"/>
    <property type="match status" value="1"/>
</dbReference>
<reference evidence="8 9" key="1">
    <citation type="journal article" date="2019" name="Int. J. Syst. Evol. Microbiol.">
        <title>The Global Catalogue of Microorganisms (GCM) 10K type strain sequencing project: providing services to taxonomists for standard genome sequencing and annotation.</title>
        <authorList>
            <consortium name="The Broad Institute Genomics Platform"/>
            <consortium name="The Broad Institute Genome Sequencing Center for Infectious Disease"/>
            <person name="Wu L."/>
            <person name="Ma J."/>
        </authorList>
    </citation>
    <scope>NUCLEOTIDE SEQUENCE [LARGE SCALE GENOMIC DNA]</scope>
    <source>
        <strain evidence="8 9">JCM 3367</strain>
    </source>
</reference>
<dbReference type="PROSITE" id="PS00080">
    <property type="entry name" value="MULTICOPPER_OXIDASE2"/>
    <property type="match status" value="1"/>
</dbReference>
<dbReference type="CDD" id="cd13890">
    <property type="entry name" value="CuRO_3_CueO_FtsP"/>
    <property type="match status" value="1"/>
</dbReference>
<dbReference type="Gene3D" id="2.60.40.420">
    <property type="entry name" value="Cupredoxins - blue copper proteins"/>
    <property type="match status" value="3"/>
</dbReference>
<dbReference type="InterPro" id="IPR011707">
    <property type="entry name" value="Cu-oxidase-like_N"/>
</dbReference>
<evidence type="ECO:0000256" key="3">
    <source>
        <dbReference type="ARBA" id="ARBA00023002"/>
    </source>
</evidence>
<comment type="caution">
    <text evidence="8">The sequence shown here is derived from an EMBL/GenBank/DDBJ whole genome shotgun (WGS) entry which is preliminary data.</text>
</comment>
<evidence type="ECO:0000259" key="5">
    <source>
        <dbReference type="Pfam" id="PF00394"/>
    </source>
</evidence>
<accession>A0ABN3NGN7</accession>
<dbReference type="InterPro" id="IPR008972">
    <property type="entry name" value="Cupredoxin"/>
</dbReference>
<dbReference type="CDD" id="cd04232">
    <property type="entry name" value="CuRO_1_CueO_FtsP"/>
    <property type="match status" value="1"/>
</dbReference>
<dbReference type="InterPro" id="IPR045087">
    <property type="entry name" value="Cu-oxidase_fam"/>
</dbReference>
<name>A0ABN3NGN7_9ACTN</name>
<evidence type="ECO:0000259" key="6">
    <source>
        <dbReference type="Pfam" id="PF07731"/>
    </source>
</evidence>
<evidence type="ECO:0000259" key="7">
    <source>
        <dbReference type="Pfam" id="PF07732"/>
    </source>
</evidence>
<dbReference type="Pfam" id="PF07732">
    <property type="entry name" value="Cu-oxidase_3"/>
    <property type="match status" value="1"/>
</dbReference>
<dbReference type="InterPro" id="IPR002355">
    <property type="entry name" value="Cu_oxidase_Cu_BS"/>
</dbReference>
<dbReference type="EMBL" id="BAAARY010000007">
    <property type="protein sequence ID" value="GAA2521774.1"/>
    <property type="molecule type" value="Genomic_DNA"/>
</dbReference>